<feature type="region of interest" description="Disordered" evidence="2">
    <location>
        <begin position="190"/>
        <end position="212"/>
    </location>
</feature>
<sequence length="212" mass="24709">MSNFAERLDSGCTATAISERDALLHVIHNMRIEREDLWTWLDELEAARREFDDTIADVQEARVKAQNESSMSDKMVDVYRKQYIDLHKQINDLRKELLYTTTHLSRERSRNANAPQQLFDQVQRRDLAMQHQKNAMTRVKANLQRANETIADLQQQNAELVLSVEPDKSTIAELEQQNGELHLSVEMSRLSTTKHSTSDKDKGWRNSVKKWM</sequence>
<evidence type="ECO:0000256" key="1">
    <source>
        <dbReference type="SAM" id="Coils"/>
    </source>
</evidence>
<gene>
    <name evidence="3" type="ORF">AMS68_003188</name>
</gene>
<proteinExistence type="predicted"/>
<reference evidence="3 4" key="1">
    <citation type="journal article" date="2016" name="Sci. Rep.">
        <title>Peltaster fructicola genome reveals evolution from an invasive phytopathogen to an ectophytic parasite.</title>
        <authorList>
            <person name="Xu C."/>
            <person name="Chen H."/>
            <person name="Gleason M.L."/>
            <person name="Xu J.R."/>
            <person name="Liu H."/>
            <person name="Zhang R."/>
            <person name="Sun G."/>
        </authorList>
    </citation>
    <scope>NUCLEOTIDE SEQUENCE [LARGE SCALE GENOMIC DNA]</scope>
    <source>
        <strain evidence="3 4">LNHT1506</strain>
    </source>
</reference>
<evidence type="ECO:0000313" key="4">
    <source>
        <dbReference type="Proteomes" id="UP000503462"/>
    </source>
</evidence>
<organism evidence="3 4">
    <name type="scientific">Peltaster fructicola</name>
    <dbReference type="NCBI Taxonomy" id="286661"/>
    <lineage>
        <taxon>Eukaryota</taxon>
        <taxon>Fungi</taxon>
        <taxon>Dikarya</taxon>
        <taxon>Ascomycota</taxon>
        <taxon>Pezizomycotina</taxon>
        <taxon>Dothideomycetes</taxon>
        <taxon>Dothideomycetes incertae sedis</taxon>
        <taxon>Peltaster</taxon>
    </lineage>
</organism>
<keyword evidence="1" id="KW-0175">Coiled coil</keyword>
<feature type="coiled-coil region" evidence="1">
    <location>
        <begin position="41"/>
        <end position="96"/>
    </location>
</feature>
<protein>
    <submittedName>
        <fullName evidence="3">Uncharacterized protein</fullName>
    </submittedName>
</protein>
<dbReference type="EMBL" id="CP051140">
    <property type="protein sequence ID" value="QIW97670.1"/>
    <property type="molecule type" value="Genomic_DNA"/>
</dbReference>
<name>A0A6H0XSN4_9PEZI</name>
<keyword evidence="4" id="KW-1185">Reference proteome</keyword>
<dbReference type="AlphaFoldDB" id="A0A6H0XSN4"/>
<dbReference type="Proteomes" id="UP000503462">
    <property type="component" value="Chromosome 2"/>
</dbReference>
<accession>A0A6H0XSN4</accession>
<feature type="coiled-coil region" evidence="1">
    <location>
        <begin position="129"/>
        <end position="163"/>
    </location>
</feature>
<evidence type="ECO:0000256" key="2">
    <source>
        <dbReference type="SAM" id="MobiDB-lite"/>
    </source>
</evidence>
<evidence type="ECO:0000313" key="3">
    <source>
        <dbReference type="EMBL" id="QIW97670.1"/>
    </source>
</evidence>